<evidence type="ECO:0000313" key="4">
    <source>
        <dbReference type="EMBL" id="GEN30672.1"/>
    </source>
</evidence>
<proteinExistence type="predicted"/>
<name>A0A511V005_9BACI</name>
<evidence type="ECO:0000256" key="1">
    <source>
        <dbReference type="SAM" id="Phobius"/>
    </source>
</evidence>
<dbReference type="InterPro" id="IPR025672">
    <property type="entry name" value="Sigma_reg_C_dom"/>
</dbReference>
<dbReference type="Proteomes" id="UP000321491">
    <property type="component" value="Unassembled WGS sequence"/>
</dbReference>
<comment type="caution">
    <text evidence="4">The sequence shown here is derived from an EMBL/GenBank/DDBJ whole genome shotgun (WGS) entry which is preliminary data.</text>
</comment>
<feature type="transmembrane region" description="Helical" evidence="1">
    <location>
        <begin position="70"/>
        <end position="99"/>
    </location>
</feature>
<accession>A0A511V005</accession>
<keyword evidence="1" id="KW-1133">Transmembrane helix</keyword>
<reference evidence="4 5" key="1">
    <citation type="submission" date="2019-07" db="EMBL/GenBank/DDBJ databases">
        <title>Whole genome shotgun sequence of Cerasibacillus quisquiliarum NBRC 102429.</title>
        <authorList>
            <person name="Hosoyama A."/>
            <person name="Uohara A."/>
            <person name="Ohji S."/>
            <person name="Ichikawa N."/>
        </authorList>
    </citation>
    <scope>NUCLEOTIDE SEQUENCE [LARGE SCALE GENOMIC DNA]</scope>
    <source>
        <strain evidence="4 5">NBRC 102429</strain>
    </source>
</reference>
<feature type="domain" description="Sigma factor regulator N-terminal" evidence="3">
    <location>
        <begin position="61"/>
        <end position="154"/>
    </location>
</feature>
<evidence type="ECO:0000259" key="2">
    <source>
        <dbReference type="Pfam" id="PF13791"/>
    </source>
</evidence>
<keyword evidence="5" id="KW-1185">Reference proteome</keyword>
<keyword evidence="1" id="KW-0812">Transmembrane</keyword>
<dbReference type="Pfam" id="PF13791">
    <property type="entry name" value="Sigma_reg_C"/>
    <property type="match status" value="1"/>
</dbReference>
<dbReference type="InterPro" id="IPR029101">
    <property type="entry name" value="Sigma_reg_N"/>
</dbReference>
<feature type="domain" description="Sigma factor regulator C-terminal" evidence="2">
    <location>
        <begin position="201"/>
        <end position="343"/>
    </location>
</feature>
<gene>
    <name evidence="4" type="primary">yhdL_1</name>
    <name evidence="4" type="ORF">CQU01_09100</name>
</gene>
<dbReference type="Pfam" id="PF13800">
    <property type="entry name" value="Sigma_reg_N"/>
    <property type="match status" value="1"/>
</dbReference>
<evidence type="ECO:0000259" key="3">
    <source>
        <dbReference type="Pfam" id="PF13800"/>
    </source>
</evidence>
<evidence type="ECO:0000313" key="5">
    <source>
        <dbReference type="Proteomes" id="UP000321491"/>
    </source>
</evidence>
<sequence>MDKEQFNDLLNKYKQNKLSKEEEILFEKELDKYESYQDFLDGESEKDYKKTISNPPSKHMKSLNKGKRKAIISNALMTIAIALMILPMCTIFSFVYYGYGIADSRGNNFIQVAADTISITEPNATVDFQNIRTNVGLFSMEGDFDIYKQIGNNQKHLRTDNLTLFLNKVDQPERLKDFNAQKFSHPENPSLSTTNDVNQQLQNLPDGTVSEVFVSLDAFYSEEEIKNIFSDIELDILWYAVNTGIVDDTKYTAIGYPAQDGDINSSFNNKEENSKQFIQVLNRLNKYQDWAETITQNRSLNINEVTKFIDENGIEIYGVVVTGPTKELLKLNEIPEVTNQNLGGVELWNWR</sequence>
<dbReference type="OrthoDB" id="2730366at2"/>
<keyword evidence="1" id="KW-0472">Membrane</keyword>
<organism evidence="4 5">
    <name type="scientific">Cerasibacillus quisquiliarum</name>
    <dbReference type="NCBI Taxonomy" id="227865"/>
    <lineage>
        <taxon>Bacteria</taxon>
        <taxon>Bacillati</taxon>
        <taxon>Bacillota</taxon>
        <taxon>Bacilli</taxon>
        <taxon>Bacillales</taxon>
        <taxon>Bacillaceae</taxon>
        <taxon>Cerasibacillus</taxon>
    </lineage>
</organism>
<dbReference type="EMBL" id="BJXW01000009">
    <property type="protein sequence ID" value="GEN30672.1"/>
    <property type="molecule type" value="Genomic_DNA"/>
</dbReference>
<protein>
    <submittedName>
        <fullName evidence="4">Putative anti-sigma-M factor YhdL</fullName>
    </submittedName>
</protein>
<dbReference type="AlphaFoldDB" id="A0A511V005"/>
<dbReference type="RefSeq" id="WP_146936149.1">
    <property type="nucleotide sequence ID" value="NZ_BJXW01000009.1"/>
</dbReference>